<feature type="compositionally biased region" description="Low complexity" evidence="1">
    <location>
        <begin position="34"/>
        <end position="44"/>
    </location>
</feature>
<name>A0ABP7PVK3_9ACTN</name>
<evidence type="ECO:0000313" key="3">
    <source>
        <dbReference type="Proteomes" id="UP001500034"/>
    </source>
</evidence>
<organism evidence="2 3">
    <name type="scientific">Streptomyces marokkonensis</name>
    <dbReference type="NCBI Taxonomy" id="324855"/>
    <lineage>
        <taxon>Bacteria</taxon>
        <taxon>Bacillati</taxon>
        <taxon>Actinomycetota</taxon>
        <taxon>Actinomycetes</taxon>
        <taxon>Kitasatosporales</taxon>
        <taxon>Streptomycetaceae</taxon>
        <taxon>Streptomyces</taxon>
    </lineage>
</organism>
<dbReference type="EMBL" id="BAABCQ010000034">
    <property type="protein sequence ID" value="GAA3971801.1"/>
    <property type="molecule type" value="Genomic_DNA"/>
</dbReference>
<dbReference type="Proteomes" id="UP001500034">
    <property type="component" value="Unassembled WGS sequence"/>
</dbReference>
<proteinExistence type="predicted"/>
<evidence type="ECO:0000256" key="1">
    <source>
        <dbReference type="SAM" id="MobiDB-lite"/>
    </source>
</evidence>
<keyword evidence="3" id="KW-1185">Reference proteome</keyword>
<feature type="region of interest" description="Disordered" evidence="1">
    <location>
        <begin position="1"/>
        <end position="57"/>
    </location>
</feature>
<evidence type="ECO:0000313" key="2">
    <source>
        <dbReference type="EMBL" id="GAA3971801.1"/>
    </source>
</evidence>
<comment type="caution">
    <text evidence="2">The sequence shown here is derived from an EMBL/GenBank/DDBJ whole genome shotgun (WGS) entry which is preliminary data.</text>
</comment>
<protein>
    <submittedName>
        <fullName evidence="2">Uncharacterized protein</fullName>
    </submittedName>
</protein>
<reference evidence="3" key="1">
    <citation type="journal article" date="2019" name="Int. J. Syst. Evol. Microbiol.">
        <title>The Global Catalogue of Microorganisms (GCM) 10K type strain sequencing project: providing services to taxonomists for standard genome sequencing and annotation.</title>
        <authorList>
            <consortium name="The Broad Institute Genomics Platform"/>
            <consortium name="The Broad Institute Genome Sequencing Center for Infectious Disease"/>
            <person name="Wu L."/>
            <person name="Ma J."/>
        </authorList>
    </citation>
    <scope>NUCLEOTIDE SEQUENCE [LARGE SCALE GENOMIC DNA]</scope>
    <source>
        <strain evidence="3">JCM 17027</strain>
    </source>
</reference>
<gene>
    <name evidence="2" type="ORF">GCM10022384_23340</name>
</gene>
<accession>A0ABP7PVK3</accession>
<feature type="compositionally biased region" description="Basic and acidic residues" evidence="1">
    <location>
        <begin position="10"/>
        <end position="25"/>
    </location>
</feature>
<sequence>MNFPARKFTHRSDERNGGGVRERITHHPLPPTPSAARRTSARPAAPDDDLGDNQDMPLGNLCVRLDNFTGTRGVRPVVLEVGWVRTYAPGWHGPRDARHRRVVRAAGTDP</sequence>